<comment type="caution">
    <text evidence="2">The sequence shown here is derived from an EMBL/GenBank/DDBJ whole genome shotgun (WGS) entry which is preliminary data.</text>
</comment>
<name>A0AAN9SWF3_PSOTE</name>
<evidence type="ECO:0000256" key="1">
    <source>
        <dbReference type="SAM" id="Phobius"/>
    </source>
</evidence>
<organism evidence="2 3">
    <name type="scientific">Psophocarpus tetragonolobus</name>
    <name type="common">Winged bean</name>
    <name type="synonym">Dolichos tetragonolobus</name>
    <dbReference type="NCBI Taxonomy" id="3891"/>
    <lineage>
        <taxon>Eukaryota</taxon>
        <taxon>Viridiplantae</taxon>
        <taxon>Streptophyta</taxon>
        <taxon>Embryophyta</taxon>
        <taxon>Tracheophyta</taxon>
        <taxon>Spermatophyta</taxon>
        <taxon>Magnoliopsida</taxon>
        <taxon>eudicotyledons</taxon>
        <taxon>Gunneridae</taxon>
        <taxon>Pentapetalae</taxon>
        <taxon>rosids</taxon>
        <taxon>fabids</taxon>
        <taxon>Fabales</taxon>
        <taxon>Fabaceae</taxon>
        <taxon>Papilionoideae</taxon>
        <taxon>50 kb inversion clade</taxon>
        <taxon>NPAAA clade</taxon>
        <taxon>indigoferoid/millettioid clade</taxon>
        <taxon>Phaseoleae</taxon>
        <taxon>Psophocarpus</taxon>
    </lineage>
</organism>
<evidence type="ECO:0000313" key="2">
    <source>
        <dbReference type="EMBL" id="KAK7407734.1"/>
    </source>
</evidence>
<keyword evidence="3" id="KW-1185">Reference proteome</keyword>
<keyword evidence="1" id="KW-1133">Transmembrane helix</keyword>
<dbReference type="AlphaFoldDB" id="A0AAN9SWF3"/>
<reference evidence="2 3" key="1">
    <citation type="submission" date="2024-01" db="EMBL/GenBank/DDBJ databases">
        <title>The genomes of 5 underutilized Papilionoideae crops provide insights into root nodulation and disease resistanc.</title>
        <authorList>
            <person name="Jiang F."/>
        </authorList>
    </citation>
    <scope>NUCLEOTIDE SEQUENCE [LARGE SCALE GENOMIC DNA]</scope>
    <source>
        <strain evidence="2">DUOXIRENSHENG_FW03</strain>
        <tissue evidence="2">Leaves</tissue>
    </source>
</reference>
<proteinExistence type="predicted"/>
<accession>A0AAN9SWF3</accession>
<evidence type="ECO:0000313" key="3">
    <source>
        <dbReference type="Proteomes" id="UP001386955"/>
    </source>
</evidence>
<keyword evidence="1" id="KW-0812">Transmembrane</keyword>
<sequence length="67" mass="7704">MFHILKEGFCDTSFSVVRIHPAYLSSMLFHYYMMLCIHSSVIVILSSDCLFLFLHQGNSLSLEITCL</sequence>
<feature type="transmembrane region" description="Helical" evidence="1">
    <location>
        <begin position="31"/>
        <end position="54"/>
    </location>
</feature>
<protein>
    <submittedName>
        <fullName evidence="2">Uncharacterized protein</fullName>
    </submittedName>
</protein>
<gene>
    <name evidence="2" type="ORF">VNO78_09775</name>
</gene>
<keyword evidence="1" id="KW-0472">Membrane</keyword>
<dbReference type="Proteomes" id="UP001386955">
    <property type="component" value="Unassembled WGS sequence"/>
</dbReference>
<dbReference type="EMBL" id="JAYMYS010000002">
    <property type="protein sequence ID" value="KAK7407734.1"/>
    <property type="molecule type" value="Genomic_DNA"/>
</dbReference>